<keyword evidence="1" id="KW-0472">Membrane</keyword>
<feature type="transmembrane region" description="Helical" evidence="1">
    <location>
        <begin position="58"/>
        <end position="81"/>
    </location>
</feature>
<dbReference type="RefSeq" id="WP_035914368.1">
    <property type="nucleotide sequence ID" value="NZ_AVPJ01000004.1"/>
</dbReference>
<keyword evidence="1" id="KW-1133">Transmembrane helix</keyword>
<keyword evidence="1" id="KW-0812">Transmembrane</keyword>
<name>A0A0A0J9G6_9MICO</name>
<protein>
    <submittedName>
        <fullName evidence="2">Uncharacterized protein</fullName>
    </submittedName>
</protein>
<evidence type="ECO:0000313" key="2">
    <source>
        <dbReference type="EMBL" id="KGN33414.1"/>
    </source>
</evidence>
<feature type="transmembrane region" description="Helical" evidence="1">
    <location>
        <begin position="93"/>
        <end position="116"/>
    </location>
</feature>
<gene>
    <name evidence="2" type="ORF">N802_15280</name>
</gene>
<sequence length="119" mass="12489">MSTHMQASRRPRGSLIVLVCLALLWVAWAAWYFLAPDSNANGQCEGLGFGCTLTPRDLATFAGTIALGPMTGLVLLVTGAVRIVRVSAGSWRTIWDVIVWSLLSLAVAAVAAGTLAGAF</sequence>
<dbReference type="EMBL" id="AVPJ01000004">
    <property type="protein sequence ID" value="KGN33414.1"/>
    <property type="molecule type" value="Genomic_DNA"/>
</dbReference>
<evidence type="ECO:0000313" key="3">
    <source>
        <dbReference type="Proteomes" id="UP000030002"/>
    </source>
</evidence>
<dbReference type="OrthoDB" id="4872219at2"/>
<comment type="caution">
    <text evidence="2">The sequence shown here is derived from an EMBL/GenBank/DDBJ whole genome shotgun (WGS) entry which is preliminary data.</text>
</comment>
<proteinExistence type="predicted"/>
<reference evidence="2 3" key="1">
    <citation type="submission" date="2013-08" db="EMBL/GenBank/DDBJ databases">
        <title>The genome sequence of Knoellia sinensis.</title>
        <authorList>
            <person name="Zhu W."/>
            <person name="Wang G."/>
        </authorList>
    </citation>
    <scope>NUCLEOTIDE SEQUENCE [LARGE SCALE GENOMIC DNA]</scope>
    <source>
        <strain evidence="2 3">KCTC 19936</strain>
    </source>
</reference>
<accession>A0A0A0J9G6</accession>
<keyword evidence="3" id="KW-1185">Reference proteome</keyword>
<evidence type="ECO:0000256" key="1">
    <source>
        <dbReference type="SAM" id="Phobius"/>
    </source>
</evidence>
<organism evidence="2 3">
    <name type="scientific">Knoellia sinensis KCTC 19936</name>
    <dbReference type="NCBI Taxonomy" id="1385520"/>
    <lineage>
        <taxon>Bacteria</taxon>
        <taxon>Bacillati</taxon>
        <taxon>Actinomycetota</taxon>
        <taxon>Actinomycetes</taxon>
        <taxon>Micrococcales</taxon>
        <taxon>Intrasporangiaceae</taxon>
        <taxon>Knoellia</taxon>
    </lineage>
</organism>
<dbReference type="AlphaFoldDB" id="A0A0A0J9G6"/>
<dbReference type="Proteomes" id="UP000030002">
    <property type="component" value="Unassembled WGS sequence"/>
</dbReference>